<feature type="non-terminal residue" evidence="2">
    <location>
        <position position="406"/>
    </location>
</feature>
<gene>
    <name evidence="2" type="ORF">CCH79_00020167</name>
</gene>
<evidence type="ECO:0000256" key="1">
    <source>
        <dbReference type="SAM" id="MobiDB-lite"/>
    </source>
</evidence>
<proteinExistence type="predicted"/>
<name>A0A315VFE9_GAMAF</name>
<sequence length="406" mass="43683">MNSNIHRTTPEPESNEKRTGSEASPGVSSQTDLPGQAGDPYRRDSWSSLSWLRELSPPSDVAPAGSWFSWSITSRPPSSAIWWMRSSTCSWGVVSVMAELMESSITWCSYEPSSDWHEGGGETVKISPFFLVPPPPSSASFSSSPDGFWLLATCAKRKACPPAGVLPCVVTVHLLKVSHLSKPEDPAGTRTRTRTCSISAGPALCCRTLWTSSSRSGPGLVPDERLLSSPPRLCSAAGRELRTSEKTSFSLSVLVTRLQQWSPTTETQVEVERMLRLAEQCLDRAKSFIGKRSVHPAPPVLHNASCSSADQSEAEAGPKAGDRASAAEGQVDALSQFGLSDDGGQPSSFPPPDVFQRQQTAASHDSSRKTLTPVEEASRQNQKLQASYEARVARLAPGQASQKTSL</sequence>
<dbReference type="Proteomes" id="UP000250572">
    <property type="component" value="Unassembled WGS sequence"/>
</dbReference>
<feature type="region of interest" description="Disordered" evidence="1">
    <location>
        <begin position="293"/>
        <end position="385"/>
    </location>
</feature>
<accession>A0A315VFE9</accession>
<dbReference type="AlphaFoldDB" id="A0A315VFE9"/>
<reference evidence="2 3" key="1">
    <citation type="journal article" date="2018" name="G3 (Bethesda)">
        <title>A High-Quality Reference Genome for the Invasive Mosquitofish Gambusia affinis Using a Chicago Library.</title>
        <authorList>
            <person name="Hoffberg S.L."/>
            <person name="Troendle N.J."/>
            <person name="Glenn T.C."/>
            <person name="Mahmud O."/>
            <person name="Louha S."/>
            <person name="Chalopin D."/>
            <person name="Bennetzen J.L."/>
            <person name="Mauricio R."/>
        </authorList>
    </citation>
    <scope>NUCLEOTIDE SEQUENCE [LARGE SCALE GENOMIC DNA]</scope>
    <source>
        <strain evidence="2">NE01/NJP1002.9</strain>
        <tissue evidence="2">Muscle</tissue>
    </source>
</reference>
<feature type="compositionally biased region" description="Basic and acidic residues" evidence="1">
    <location>
        <begin position="8"/>
        <end position="20"/>
    </location>
</feature>
<feature type="region of interest" description="Disordered" evidence="1">
    <location>
        <begin position="1"/>
        <end position="43"/>
    </location>
</feature>
<organism evidence="2 3">
    <name type="scientific">Gambusia affinis</name>
    <name type="common">Western mosquitofish</name>
    <name type="synonym">Heterandria affinis</name>
    <dbReference type="NCBI Taxonomy" id="33528"/>
    <lineage>
        <taxon>Eukaryota</taxon>
        <taxon>Metazoa</taxon>
        <taxon>Chordata</taxon>
        <taxon>Craniata</taxon>
        <taxon>Vertebrata</taxon>
        <taxon>Euteleostomi</taxon>
        <taxon>Actinopterygii</taxon>
        <taxon>Neopterygii</taxon>
        <taxon>Teleostei</taxon>
        <taxon>Neoteleostei</taxon>
        <taxon>Acanthomorphata</taxon>
        <taxon>Ovalentaria</taxon>
        <taxon>Atherinomorphae</taxon>
        <taxon>Cyprinodontiformes</taxon>
        <taxon>Poeciliidae</taxon>
        <taxon>Poeciliinae</taxon>
        <taxon>Gambusia</taxon>
    </lineage>
</organism>
<comment type="caution">
    <text evidence="2">The sequence shown here is derived from an EMBL/GenBank/DDBJ whole genome shotgun (WGS) entry which is preliminary data.</text>
</comment>
<evidence type="ECO:0000313" key="2">
    <source>
        <dbReference type="EMBL" id="PWA22143.1"/>
    </source>
</evidence>
<evidence type="ECO:0000313" key="3">
    <source>
        <dbReference type="Proteomes" id="UP000250572"/>
    </source>
</evidence>
<protein>
    <submittedName>
        <fullName evidence="2">Uncharacterized protein</fullName>
    </submittedName>
</protein>
<keyword evidence="3" id="KW-1185">Reference proteome</keyword>
<dbReference type="EMBL" id="NHOQ01001809">
    <property type="protein sequence ID" value="PWA22143.1"/>
    <property type="molecule type" value="Genomic_DNA"/>
</dbReference>